<organism evidence="2 3">
    <name type="scientific">Campylobacter canadensis</name>
    <dbReference type="NCBI Taxonomy" id="449520"/>
    <lineage>
        <taxon>Bacteria</taxon>
        <taxon>Pseudomonadati</taxon>
        <taxon>Campylobacterota</taxon>
        <taxon>Epsilonproteobacteria</taxon>
        <taxon>Campylobacterales</taxon>
        <taxon>Campylobacteraceae</taxon>
        <taxon>Campylobacter</taxon>
    </lineage>
</organism>
<comment type="caution">
    <text evidence="2">The sequence shown here is derived from an EMBL/GenBank/DDBJ whole genome shotgun (WGS) entry which is preliminary data.</text>
</comment>
<dbReference type="RefSeq" id="WP_172232066.1">
    <property type="nucleotide sequence ID" value="NZ_CP035946.1"/>
</dbReference>
<gene>
    <name evidence="2" type="ORF">AVCANL283_00020</name>
</gene>
<dbReference type="InterPro" id="IPR011990">
    <property type="entry name" value="TPR-like_helical_dom_sf"/>
</dbReference>
<sequence>MELILDYYRNPIFSIILLFCVVIIISIWFMVFTAIKDNRVSKNIEKYISTFDENSDYLLSLSQEKIEDIINSYFKANMFFECKNLIIYNIKNHISKKYNYLYTLAYCNTKLGLINEAKDNLLELLQIVARDEKALRLLAYIYYKLNDLDKTKEVFKCLNELCNVENELIFLNKNKDINKDNTFNIKINNEEIANYSIEYVCKKCSCTHIFYTEFCSNCFNCACLEQNIRIKL</sequence>
<keyword evidence="1" id="KW-0472">Membrane</keyword>
<proteinExistence type="predicted"/>
<accession>A0ABS7WQ42</accession>
<keyword evidence="1" id="KW-1133">Transmembrane helix</keyword>
<protein>
    <recommendedName>
        <fullName evidence="4">Tetratricopeptide repeat protein</fullName>
    </recommendedName>
</protein>
<feature type="transmembrane region" description="Helical" evidence="1">
    <location>
        <begin position="12"/>
        <end position="35"/>
    </location>
</feature>
<evidence type="ECO:0008006" key="4">
    <source>
        <dbReference type="Google" id="ProtNLM"/>
    </source>
</evidence>
<keyword evidence="3" id="KW-1185">Reference proteome</keyword>
<dbReference type="Proteomes" id="UP000786183">
    <property type="component" value="Unassembled WGS sequence"/>
</dbReference>
<evidence type="ECO:0000313" key="3">
    <source>
        <dbReference type="Proteomes" id="UP000786183"/>
    </source>
</evidence>
<dbReference type="Gene3D" id="1.25.40.10">
    <property type="entry name" value="Tetratricopeptide repeat domain"/>
    <property type="match status" value="1"/>
</dbReference>
<keyword evidence="1" id="KW-0812">Transmembrane</keyword>
<evidence type="ECO:0000256" key="1">
    <source>
        <dbReference type="SAM" id="Phobius"/>
    </source>
</evidence>
<evidence type="ECO:0000313" key="2">
    <source>
        <dbReference type="EMBL" id="MBZ7986496.1"/>
    </source>
</evidence>
<reference evidence="2 3" key="1">
    <citation type="submission" date="2020-07" db="EMBL/GenBank/DDBJ databases">
        <title>Transfer of Campylobacter canadensis to the novel genus Avispirillum gen. nov., that also includes two novel species recovered from migratory waterfowl: Avispirillum anseris sp. nov. and Avispirillum brantae sp. nov.</title>
        <authorList>
            <person name="Miller W.G."/>
            <person name="Chapman M.H."/>
            <person name="Yee E."/>
            <person name="Inglis G.D."/>
        </authorList>
    </citation>
    <scope>NUCLEOTIDE SEQUENCE [LARGE SCALE GENOMIC DNA]</scope>
    <source>
        <strain evidence="2 3">L283</strain>
    </source>
</reference>
<dbReference type="EMBL" id="JACGBB010000001">
    <property type="protein sequence ID" value="MBZ7986496.1"/>
    <property type="molecule type" value="Genomic_DNA"/>
</dbReference>
<dbReference type="SUPFAM" id="SSF48452">
    <property type="entry name" value="TPR-like"/>
    <property type="match status" value="1"/>
</dbReference>
<name>A0ABS7WQ42_9BACT</name>